<dbReference type="RefSeq" id="WP_090188876.1">
    <property type="nucleotide sequence ID" value="NZ_FOTF01000009.1"/>
</dbReference>
<evidence type="ECO:0000313" key="2">
    <source>
        <dbReference type="EMBL" id="SFL15912.1"/>
    </source>
</evidence>
<dbReference type="OrthoDB" id="6385276at2"/>
<dbReference type="EMBL" id="FOTF01000009">
    <property type="protein sequence ID" value="SFL15912.1"/>
    <property type="molecule type" value="Genomic_DNA"/>
</dbReference>
<dbReference type="AlphaFoldDB" id="A0A1I4FD69"/>
<evidence type="ECO:0000313" key="3">
    <source>
        <dbReference type="Proteomes" id="UP000199550"/>
    </source>
</evidence>
<keyword evidence="3" id="KW-1185">Reference proteome</keyword>
<accession>A0A1I4FD69</accession>
<dbReference type="Proteomes" id="UP000199550">
    <property type="component" value="Unassembled WGS sequence"/>
</dbReference>
<keyword evidence="1" id="KW-1133">Transmembrane helix</keyword>
<sequence length="172" mass="18686">MEKIAYIVIGGAIGVVLTVILQTVHITMPEGVVMQDTAAVTASADMTMSQAEMAAMHQHPPLAVSQDAPVPTVTYLVFPDPMGGYNVQILTRNFQFTPANINRDPQDNEGHAHIYINDVKYARIYSDWFNPPASALLPGESQVKVTLNANNHSEWSVDDIPISSTVSVVVPE</sequence>
<organism evidence="2 3">
    <name type="scientific">Loktanella salsilacus</name>
    <dbReference type="NCBI Taxonomy" id="195913"/>
    <lineage>
        <taxon>Bacteria</taxon>
        <taxon>Pseudomonadati</taxon>
        <taxon>Pseudomonadota</taxon>
        <taxon>Alphaproteobacteria</taxon>
        <taxon>Rhodobacterales</taxon>
        <taxon>Roseobacteraceae</taxon>
        <taxon>Loktanella</taxon>
    </lineage>
</organism>
<protein>
    <submittedName>
        <fullName evidence="2">Uncharacterized protein</fullName>
    </submittedName>
</protein>
<keyword evidence="1" id="KW-0472">Membrane</keyword>
<name>A0A1I4FD69_9RHOB</name>
<keyword evidence="1" id="KW-0812">Transmembrane</keyword>
<evidence type="ECO:0000256" key="1">
    <source>
        <dbReference type="SAM" id="Phobius"/>
    </source>
</evidence>
<gene>
    <name evidence="2" type="ORF">SAMN04488004_10914</name>
</gene>
<feature type="transmembrane region" description="Helical" evidence="1">
    <location>
        <begin position="6"/>
        <end position="24"/>
    </location>
</feature>
<reference evidence="2 3" key="1">
    <citation type="submission" date="2016-10" db="EMBL/GenBank/DDBJ databases">
        <authorList>
            <person name="de Groot N.N."/>
        </authorList>
    </citation>
    <scope>NUCLEOTIDE SEQUENCE [LARGE SCALE GENOMIC DNA]</scope>
    <source>
        <strain evidence="2 3">DSM 16199</strain>
    </source>
</reference>
<dbReference type="STRING" id="195913.SAMN04488004_10914"/>
<proteinExistence type="predicted"/>